<dbReference type="SUPFAM" id="SSF54637">
    <property type="entry name" value="Thioesterase/thiol ester dehydrase-isomerase"/>
    <property type="match status" value="1"/>
</dbReference>
<dbReference type="EMBL" id="VXIS01000037">
    <property type="protein sequence ID" value="KAA8911284.1"/>
    <property type="molecule type" value="Genomic_DNA"/>
</dbReference>
<gene>
    <name evidence="3" type="ORF">FN846DRAFT_936180</name>
</gene>
<dbReference type="PANTHER" id="PTHR12475:SF4">
    <property type="entry name" value="PROTEIN THEM6"/>
    <property type="match status" value="1"/>
</dbReference>
<dbReference type="InParanoid" id="A0A5J5F441"/>
<feature type="region of interest" description="Disordered" evidence="2">
    <location>
        <begin position="209"/>
        <end position="237"/>
    </location>
</feature>
<name>A0A5J5F441_9PEZI</name>
<dbReference type="InterPro" id="IPR029069">
    <property type="entry name" value="HotDog_dom_sf"/>
</dbReference>
<dbReference type="CDD" id="cd00586">
    <property type="entry name" value="4HBT"/>
    <property type="match status" value="1"/>
</dbReference>
<proteinExistence type="inferred from homology"/>
<evidence type="ECO:0000313" key="3">
    <source>
        <dbReference type="EMBL" id="KAA8911284.1"/>
    </source>
</evidence>
<protein>
    <submittedName>
        <fullName evidence="3">HotDog domain-containing protein</fullName>
    </submittedName>
</protein>
<dbReference type="FunCoup" id="A0A5J5F441">
    <property type="interactions" value="39"/>
</dbReference>
<organism evidence="3 4">
    <name type="scientific">Sphaerosporella brunnea</name>
    <dbReference type="NCBI Taxonomy" id="1250544"/>
    <lineage>
        <taxon>Eukaryota</taxon>
        <taxon>Fungi</taxon>
        <taxon>Dikarya</taxon>
        <taxon>Ascomycota</taxon>
        <taxon>Pezizomycotina</taxon>
        <taxon>Pezizomycetes</taxon>
        <taxon>Pezizales</taxon>
        <taxon>Pyronemataceae</taxon>
        <taxon>Sphaerosporella</taxon>
    </lineage>
</organism>
<reference evidence="3 4" key="1">
    <citation type="submission" date="2019-09" db="EMBL/GenBank/DDBJ databases">
        <title>Draft genome of the ectomycorrhizal ascomycete Sphaerosporella brunnea.</title>
        <authorList>
            <consortium name="DOE Joint Genome Institute"/>
            <person name="Benucci G.M."/>
            <person name="Marozzi G."/>
            <person name="Antonielli L."/>
            <person name="Sanchez S."/>
            <person name="Marco P."/>
            <person name="Wang X."/>
            <person name="Falini L.B."/>
            <person name="Barry K."/>
            <person name="Haridas S."/>
            <person name="Lipzen A."/>
            <person name="Labutti K."/>
            <person name="Grigoriev I.V."/>
            <person name="Murat C."/>
            <person name="Martin F."/>
            <person name="Albertini E."/>
            <person name="Donnini D."/>
            <person name="Bonito G."/>
        </authorList>
    </citation>
    <scope>NUCLEOTIDE SEQUENCE [LARGE SCALE GENOMIC DNA]</scope>
    <source>
        <strain evidence="3 4">Sb_GMNB300</strain>
    </source>
</reference>
<evidence type="ECO:0000256" key="1">
    <source>
        <dbReference type="ARBA" id="ARBA00038476"/>
    </source>
</evidence>
<dbReference type="PANTHER" id="PTHR12475">
    <property type="match status" value="1"/>
</dbReference>
<comment type="caution">
    <text evidence="3">The sequence shown here is derived from an EMBL/GenBank/DDBJ whole genome shotgun (WGS) entry which is preliminary data.</text>
</comment>
<sequence>MMSTLITTVFTFATATMGFLGTHTWSAAKVLAVLLALINIKTLPLMWHFRFYRSLYAHFLLRRKDLPKPTHLFSPVTTLSRSSTYECDLNGHKSNSTYFSDLDIARTHLVCHLTKHSFALRKQRGDPLMYVALAGVTALFRREIKPFARYMISTRVLAWDQKWFYVVSHFVSVDKGRDGKRALYASALSKYVFKSKRITVPPEIVLRESGLLPPRPEGATPLESGSSSGVDTPAVGLPETRMGEEKLEAAVERIAHVDRVKEDAERELVEQDAYWTWDRIESERKRGLDLAQHMVGLDGLADEFREGDEEGLETVGPFFAGW</sequence>
<keyword evidence="4" id="KW-1185">Reference proteome</keyword>
<accession>A0A5J5F441</accession>
<dbReference type="OrthoDB" id="265761at2759"/>
<evidence type="ECO:0000313" key="4">
    <source>
        <dbReference type="Proteomes" id="UP000326924"/>
    </source>
</evidence>
<dbReference type="AlphaFoldDB" id="A0A5J5F441"/>
<dbReference type="Gene3D" id="3.10.129.10">
    <property type="entry name" value="Hotdog Thioesterase"/>
    <property type="match status" value="1"/>
</dbReference>
<dbReference type="InterPro" id="IPR051490">
    <property type="entry name" value="THEM6_lcsJ_thioesterase"/>
</dbReference>
<comment type="similarity">
    <text evidence="1">Belongs to the lcsJ thioesterase family.</text>
</comment>
<dbReference type="Proteomes" id="UP000326924">
    <property type="component" value="Unassembled WGS sequence"/>
</dbReference>
<evidence type="ECO:0000256" key="2">
    <source>
        <dbReference type="SAM" id="MobiDB-lite"/>
    </source>
</evidence>
<dbReference type="Pfam" id="PF13279">
    <property type="entry name" value="4HBT_2"/>
    <property type="match status" value="1"/>
</dbReference>